<dbReference type="EMBL" id="JBCEZU010000123">
    <property type="protein sequence ID" value="KAK9527047.1"/>
    <property type="molecule type" value="Genomic_DNA"/>
</dbReference>
<evidence type="ECO:0000256" key="1">
    <source>
        <dbReference type="PROSITE-ProRule" id="PRU00042"/>
    </source>
</evidence>
<keyword evidence="1" id="KW-0479">Metal-binding</keyword>
<dbReference type="GO" id="GO:0008270">
    <property type="term" value="F:zinc ion binding"/>
    <property type="evidence" value="ECO:0007669"/>
    <property type="project" value="UniProtKB-KW"/>
</dbReference>
<organism evidence="4 5">
    <name type="scientific">Zoarces viviparus</name>
    <name type="common">Viviparous eelpout</name>
    <name type="synonym">Blennius viviparus</name>
    <dbReference type="NCBI Taxonomy" id="48416"/>
    <lineage>
        <taxon>Eukaryota</taxon>
        <taxon>Metazoa</taxon>
        <taxon>Chordata</taxon>
        <taxon>Craniata</taxon>
        <taxon>Vertebrata</taxon>
        <taxon>Euteleostomi</taxon>
        <taxon>Actinopterygii</taxon>
        <taxon>Neopterygii</taxon>
        <taxon>Teleostei</taxon>
        <taxon>Neoteleostei</taxon>
        <taxon>Acanthomorphata</taxon>
        <taxon>Eupercaria</taxon>
        <taxon>Perciformes</taxon>
        <taxon>Cottioidei</taxon>
        <taxon>Zoarcales</taxon>
        <taxon>Zoarcidae</taxon>
        <taxon>Zoarcinae</taxon>
        <taxon>Zoarces</taxon>
    </lineage>
</organism>
<dbReference type="InterPro" id="IPR036236">
    <property type="entry name" value="Znf_C2H2_sf"/>
</dbReference>
<feature type="domain" description="C2H2-type" evidence="3">
    <location>
        <begin position="202"/>
        <end position="229"/>
    </location>
</feature>
<protein>
    <recommendedName>
        <fullName evidence="3">C2H2-type domain-containing protein</fullName>
    </recommendedName>
</protein>
<dbReference type="Gene3D" id="3.30.160.60">
    <property type="entry name" value="Classic Zinc Finger"/>
    <property type="match status" value="1"/>
</dbReference>
<feature type="region of interest" description="Disordered" evidence="2">
    <location>
        <begin position="126"/>
        <end position="175"/>
    </location>
</feature>
<evidence type="ECO:0000313" key="4">
    <source>
        <dbReference type="EMBL" id="KAK9527047.1"/>
    </source>
</evidence>
<name>A0AAW1EXU6_ZOAVI</name>
<feature type="region of interest" description="Disordered" evidence="2">
    <location>
        <begin position="230"/>
        <end position="271"/>
    </location>
</feature>
<keyword evidence="1" id="KW-0862">Zinc</keyword>
<evidence type="ECO:0000313" key="5">
    <source>
        <dbReference type="Proteomes" id="UP001488805"/>
    </source>
</evidence>
<dbReference type="PROSITE" id="PS50157">
    <property type="entry name" value="ZINC_FINGER_C2H2_2"/>
    <property type="match status" value="2"/>
</dbReference>
<dbReference type="SMART" id="SM00355">
    <property type="entry name" value="ZnF_C2H2"/>
    <property type="match status" value="2"/>
</dbReference>
<dbReference type="SUPFAM" id="SSF57667">
    <property type="entry name" value="beta-beta-alpha zinc fingers"/>
    <property type="match status" value="1"/>
</dbReference>
<feature type="domain" description="C2H2-type" evidence="3">
    <location>
        <begin position="174"/>
        <end position="201"/>
    </location>
</feature>
<proteinExistence type="predicted"/>
<dbReference type="PROSITE" id="PS00028">
    <property type="entry name" value="ZINC_FINGER_C2H2_1"/>
    <property type="match status" value="2"/>
</dbReference>
<sequence length="271" mass="30407">MSRVQKIRVFVTQRLNAALDDILGVLEKTIVQYEEEAALSREVISRQHALLCALHKPLMELPSADAFTQQLMKNQEVPPEHQDQEGEQLLDLDEADIIQFTFSSGGAARSDEDLDLSAARTARVKPGACDPDQEVHLVSSETEDSEDYSKDSTDTRSAPDQQKPKITRRPAGPSSCRVCSRTFKTRRFLIHHLRAHLKDSESICGLCGDRFESTQSLKIHIQTHQTLRRRTGELENQTGTRTGTRSQQPESSQKNLSVKKKSLRGECGREG</sequence>
<accession>A0AAW1EXU6</accession>
<evidence type="ECO:0000259" key="3">
    <source>
        <dbReference type="PROSITE" id="PS50157"/>
    </source>
</evidence>
<keyword evidence="1" id="KW-0863">Zinc-finger</keyword>
<comment type="caution">
    <text evidence="4">The sequence shown here is derived from an EMBL/GenBank/DDBJ whole genome shotgun (WGS) entry which is preliminary data.</text>
</comment>
<keyword evidence="5" id="KW-1185">Reference proteome</keyword>
<feature type="compositionally biased region" description="Polar residues" evidence="2">
    <location>
        <begin position="246"/>
        <end position="256"/>
    </location>
</feature>
<gene>
    <name evidence="4" type="ORF">VZT92_015712</name>
</gene>
<dbReference type="AlphaFoldDB" id="A0AAW1EXU6"/>
<dbReference type="Proteomes" id="UP001488805">
    <property type="component" value="Unassembled WGS sequence"/>
</dbReference>
<dbReference type="InterPro" id="IPR013087">
    <property type="entry name" value="Znf_C2H2_type"/>
</dbReference>
<evidence type="ECO:0000256" key="2">
    <source>
        <dbReference type="SAM" id="MobiDB-lite"/>
    </source>
</evidence>
<reference evidence="4 5" key="1">
    <citation type="journal article" date="2024" name="Genome Biol. Evol.">
        <title>Chromosome-level genome assembly of the viviparous eelpout Zoarces viviparus.</title>
        <authorList>
            <person name="Fuhrmann N."/>
            <person name="Brasseur M.V."/>
            <person name="Bakowski C.E."/>
            <person name="Podsiadlowski L."/>
            <person name="Prost S."/>
            <person name="Krehenwinkel H."/>
            <person name="Mayer C."/>
        </authorList>
    </citation>
    <scope>NUCLEOTIDE SEQUENCE [LARGE SCALE GENOMIC DNA]</scope>
    <source>
        <strain evidence="4">NO-MEL_2022_Ind0_liver</strain>
    </source>
</reference>